<dbReference type="PANTHER" id="PTHR12982:SF0">
    <property type="entry name" value="PHOSPHATIDYLINOSITOL N-ACETYLGLUCOSAMINYLTRANSFERASE SUBUNIT C"/>
    <property type="match status" value="1"/>
</dbReference>
<dbReference type="AlphaFoldDB" id="A0A067RFX0"/>
<evidence type="ECO:0008006" key="11">
    <source>
        <dbReference type="Google" id="ProtNLM"/>
    </source>
</evidence>
<feature type="transmembrane region" description="Helical" evidence="8">
    <location>
        <begin position="236"/>
        <end position="256"/>
    </location>
</feature>
<feature type="transmembrane region" description="Helical" evidence="8">
    <location>
        <begin position="191"/>
        <end position="208"/>
    </location>
</feature>
<dbReference type="FunCoup" id="A0A067RFX0">
    <property type="interactions" value="1343"/>
</dbReference>
<evidence type="ECO:0000256" key="6">
    <source>
        <dbReference type="ARBA" id="ARBA00022989"/>
    </source>
</evidence>
<evidence type="ECO:0000256" key="7">
    <source>
        <dbReference type="ARBA" id="ARBA00023136"/>
    </source>
</evidence>
<keyword evidence="10" id="KW-1185">Reference proteome</keyword>
<dbReference type="GO" id="GO:0000506">
    <property type="term" value="C:glycosylphosphatidylinositol-N-acetylglucosaminyltransferase (GPI-GnT) complex"/>
    <property type="evidence" value="ECO:0007669"/>
    <property type="project" value="TreeGrafter"/>
</dbReference>
<evidence type="ECO:0000256" key="4">
    <source>
        <dbReference type="ARBA" id="ARBA00022502"/>
    </source>
</evidence>
<sequence length="279" mass="31502">MTQKQQTWKKNLYENVDYPDNYTDKTFLEELKKNVHITEISPRSAVLGAGLVTQEISIVIFFVIIYVYLYNGWIEPETVIVQSSLVATIGYLLYRIVLTKKNYYEALVKDLRTVLIFVVFGYILSPVLKTLTDTISTDTIYATASFMMIIHLIFFDYGVPAAIVSSSLSLNAAIFGSVCLASRLASPFHAFVLLTNAVECFVLLPILLSKGRGSVIVLTAMIAIAVYVLWTVSLIMMVLCVCITLFVTVLCPVWFLRWQNCKENIYGPWDEAIVHDTEM</sequence>
<feature type="transmembrane region" description="Helical" evidence="8">
    <location>
        <begin position="168"/>
        <end position="185"/>
    </location>
</feature>
<feature type="transmembrane region" description="Helical" evidence="8">
    <location>
        <begin position="45"/>
        <end position="68"/>
    </location>
</feature>
<comment type="similarity">
    <text evidence="3">Belongs to the PIGC family.</text>
</comment>
<gene>
    <name evidence="9" type="ORF">L798_02835</name>
</gene>
<keyword evidence="7 8" id="KW-0472">Membrane</keyword>
<evidence type="ECO:0000256" key="2">
    <source>
        <dbReference type="ARBA" id="ARBA00004687"/>
    </source>
</evidence>
<keyword evidence="5 8" id="KW-0812">Transmembrane</keyword>
<dbReference type="InterPro" id="IPR009450">
    <property type="entry name" value="Plno_GlcNAc_GPI2"/>
</dbReference>
<keyword evidence="4" id="KW-0337">GPI-anchor biosynthesis</keyword>
<organism evidence="9 10">
    <name type="scientific">Zootermopsis nevadensis</name>
    <name type="common">Dampwood termite</name>
    <dbReference type="NCBI Taxonomy" id="136037"/>
    <lineage>
        <taxon>Eukaryota</taxon>
        <taxon>Metazoa</taxon>
        <taxon>Ecdysozoa</taxon>
        <taxon>Arthropoda</taxon>
        <taxon>Hexapoda</taxon>
        <taxon>Insecta</taxon>
        <taxon>Pterygota</taxon>
        <taxon>Neoptera</taxon>
        <taxon>Polyneoptera</taxon>
        <taxon>Dictyoptera</taxon>
        <taxon>Blattodea</taxon>
        <taxon>Blattoidea</taxon>
        <taxon>Termitoidae</taxon>
        <taxon>Termopsidae</taxon>
        <taxon>Zootermopsis</taxon>
    </lineage>
</organism>
<comment type="pathway">
    <text evidence="2">Glycolipid biosynthesis; glycosylphosphatidylinositol-anchor biosynthesis.</text>
</comment>
<dbReference type="PIRSF" id="PIRSF016104">
    <property type="entry name" value="GPI2"/>
    <property type="match status" value="1"/>
</dbReference>
<dbReference type="OrthoDB" id="196709at2759"/>
<feature type="transmembrane region" description="Helical" evidence="8">
    <location>
        <begin position="215"/>
        <end position="230"/>
    </location>
</feature>
<feature type="transmembrane region" description="Helical" evidence="8">
    <location>
        <begin position="110"/>
        <end position="128"/>
    </location>
</feature>
<evidence type="ECO:0000313" key="9">
    <source>
        <dbReference type="EMBL" id="KDR21948.1"/>
    </source>
</evidence>
<feature type="transmembrane region" description="Helical" evidence="8">
    <location>
        <begin position="140"/>
        <end position="159"/>
    </location>
</feature>
<comment type="subcellular location">
    <subcellularLocation>
        <location evidence="1">Membrane</location>
        <topology evidence="1">Multi-pass membrane protein</topology>
    </subcellularLocation>
</comment>
<name>A0A067RFX0_ZOONE</name>
<dbReference type="Pfam" id="PF06432">
    <property type="entry name" value="GPI2"/>
    <property type="match status" value="1"/>
</dbReference>
<dbReference type="eggNOG" id="KOG3059">
    <property type="taxonomic scope" value="Eukaryota"/>
</dbReference>
<keyword evidence="6 8" id="KW-1133">Transmembrane helix</keyword>
<dbReference type="STRING" id="136037.A0A067RFX0"/>
<evidence type="ECO:0000256" key="3">
    <source>
        <dbReference type="ARBA" id="ARBA00008321"/>
    </source>
</evidence>
<proteinExistence type="inferred from homology"/>
<feature type="transmembrane region" description="Helical" evidence="8">
    <location>
        <begin position="80"/>
        <end position="98"/>
    </location>
</feature>
<dbReference type="OMA" id="STSYHAF"/>
<evidence type="ECO:0000256" key="1">
    <source>
        <dbReference type="ARBA" id="ARBA00004141"/>
    </source>
</evidence>
<protein>
    <recommendedName>
        <fullName evidence="11">Phosphatidylinositol N-acetylglucosaminyltransferase subunit C</fullName>
    </recommendedName>
</protein>
<accession>A0A067RFX0</accession>
<dbReference type="GO" id="GO:0006506">
    <property type="term" value="P:GPI anchor biosynthetic process"/>
    <property type="evidence" value="ECO:0007669"/>
    <property type="project" value="UniProtKB-UniPathway"/>
</dbReference>
<evidence type="ECO:0000256" key="5">
    <source>
        <dbReference type="ARBA" id="ARBA00022692"/>
    </source>
</evidence>
<dbReference type="PANTHER" id="PTHR12982">
    <property type="entry name" value="PHOSPHATIDYLINOSITOL GLYCAN, CLASS C"/>
    <property type="match status" value="1"/>
</dbReference>
<dbReference type="UniPathway" id="UPA00196"/>
<reference evidence="9 10" key="1">
    <citation type="journal article" date="2014" name="Nat. Commun.">
        <title>Molecular traces of alternative social organization in a termite genome.</title>
        <authorList>
            <person name="Terrapon N."/>
            <person name="Li C."/>
            <person name="Robertson H.M."/>
            <person name="Ji L."/>
            <person name="Meng X."/>
            <person name="Booth W."/>
            <person name="Chen Z."/>
            <person name="Childers C.P."/>
            <person name="Glastad K.M."/>
            <person name="Gokhale K."/>
            <person name="Gowin J."/>
            <person name="Gronenberg W."/>
            <person name="Hermansen R.A."/>
            <person name="Hu H."/>
            <person name="Hunt B.G."/>
            <person name="Huylmans A.K."/>
            <person name="Khalil S.M."/>
            <person name="Mitchell R.D."/>
            <person name="Munoz-Torres M.C."/>
            <person name="Mustard J.A."/>
            <person name="Pan H."/>
            <person name="Reese J.T."/>
            <person name="Scharf M.E."/>
            <person name="Sun F."/>
            <person name="Vogel H."/>
            <person name="Xiao J."/>
            <person name="Yang W."/>
            <person name="Yang Z."/>
            <person name="Yang Z."/>
            <person name="Zhou J."/>
            <person name="Zhu J."/>
            <person name="Brent C.S."/>
            <person name="Elsik C.G."/>
            <person name="Goodisman M.A."/>
            <person name="Liberles D.A."/>
            <person name="Roe R.M."/>
            <person name="Vargo E.L."/>
            <person name="Vilcinskas A."/>
            <person name="Wang J."/>
            <person name="Bornberg-Bauer E."/>
            <person name="Korb J."/>
            <person name="Zhang G."/>
            <person name="Liebig J."/>
        </authorList>
    </citation>
    <scope>NUCLEOTIDE SEQUENCE [LARGE SCALE GENOMIC DNA]</scope>
    <source>
        <tissue evidence="9">Whole organism</tissue>
    </source>
</reference>
<evidence type="ECO:0000256" key="8">
    <source>
        <dbReference type="SAM" id="Phobius"/>
    </source>
</evidence>
<dbReference type="Proteomes" id="UP000027135">
    <property type="component" value="Unassembled WGS sequence"/>
</dbReference>
<dbReference type="InParanoid" id="A0A067RFX0"/>
<evidence type="ECO:0000313" key="10">
    <source>
        <dbReference type="Proteomes" id="UP000027135"/>
    </source>
</evidence>
<dbReference type="EMBL" id="KK852529">
    <property type="protein sequence ID" value="KDR21948.1"/>
    <property type="molecule type" value="Genomic_DNA"/>
</dbReference>